<protein>
    <submittedName>
        <fullName evidence="1">Os06g0256600 protein</fullName>
    </submittedName>
</protein>
<organism evidence="1 2">
    <name type="scientific">Oryza sativa subsp. japonica</name>
    <name type="common">Rice</name>
    <dbReference type="NCBI Taxonomy" id="39947"/>
    <lineage>
        <taxon>Eukaryota</taxon>
        <taxon>Viridiplantae</taxon>
        <taxon>Streptophyta</taxon>
        <taxon>Embryophyta</taxon>
        <taxon>Tracheophyta</taxon>
        <taxon>Spermatophyta</taxon>
        <taxon>Magnoliopsida</taxon>
        <taxon>Liliopsida</taxon>
        <taxon>Poales</taxon>
        <taxon>Poaceae</taxon>
        <taxon>BOP clade</taxon>
        <taxon>Oryzoideae</taxon>
        <taxon>Oryzeae</taxon>
        <taxon>Oryzinae</taxon>
        <taxon>Oryza</taxon>
        <taxon>Oryza sativa</taxon>
    </lineage>
</organism>
<proteinExistence type="predicted"/>
<evidence type="ECO:0000313" key="2">
    <source>
        <dbReference type="Proteomes" id="UP000059680"/>
    </source>
</evidence>
<dbReference type="EMBL" id="AP014962">
    <property type="protein sequence ID" value="BAS97100.1"/>
    <property type="molecule type" value="Genomic_DNA"/>
</dbReference>
<dbReference type="Proteomes" id="UP000059680">
    <property type="component" value="Chromosome 6"/>
</dbReference>
<evidence type="ECO:0000313" key="1">
    <source>
        <dbReference type="EMBL" id="BAS97100.1"/>
    </source>
</evidence>
<sequence length="72" mass="8103">WWRRLVREARRQRKRMDGDGSGGGTYLWPVEEAGYIWLAGGAIWLAGEAIWPSGWLGHLDGETVGAHFFCVS</sequence>
<name>A0A0P0WV70_ORYSJ</name>
<feature type="non-terminal residue" evidence="1">
    <location>
        <position position="1"/>
    </location>
</feature>
<accession>A0A0P0WV70</accession>
<reference evidence="2" key="1">
    <citation type="journal article" date="2005" name="Nature">
        <title>The map-based sequence of the rice genome.</title>
        <authorList>
            <consortium name="International rice genome sequencing project (IRGSP)"/>
            <person name="Matsumoto T."/>
            <person name="Wu J."/>
            <person name="Kanamori H."/>
            <person name="Katayose Y."/>
            <person name="Fujisawa M."/>
            <person name="Namiki N."/>
            <person name="Mizuno H."/>
            <person name="Yamamoto K."/>
            <person name="Antonio B.A."/>
            <person name="Baba T."/>
            <person name="Sakata K."/>
            <person name="Nagamura Y."/>
            <person name="Aoki H."/>
            <person name="Arikawa K."/>
            <person name="Arita K."/>
            <person name="Bito T."/>
            <person name="Chiden Y."/>
            <person name="Fujitsuka N."/>
            <person name="Fukunaka R."/>
            <person name="Hamada M."/>
            <person name="Harada C."/>
            <person name="Hayashi A."/>
            <person name="Hijishita S."/>
            <person name="Honda M."/>
            <person name="Hosokawa S."/>
            <person name="Ichikawa Y."/>
            <person name="Idonuma A."/>
            <person name="Iijima M."/>
            <person name="Ikeda M."/>
            <person name="Ikeno M."/>
            <person name="Ito K."/>
            <person name="Ito S."/>
            <person name="Ito T."/>
            <person name="Ito Y."/>
            <person name="Ito Y."/>
            <person name="Iwabuchi A."/>
            <person name="Kamiya K."/>
            <person name="Karasawa W."/>
            <person name="Kurita K."/>
            <person name="Katagiri S."/>
            <person name="Kikuta A."/>
            <person name="Kobayashi H."/>
            <person name="Kobayashi N."/>
            <person name="Machita K."/>
            <person name="Maehara T."/>
            <person name="Masukawa M."/>
            <person name="Mizubayashi T."/>
            <person name="Mukai Y."/>
            <person name="Nagasaki H."/>
            <person name="Nagata Y."/>
            <person name="Naito S."/>
            <person name="Nakashima M."/>
            <person name="Nakama Y."/>
            <person name="Nakamichi Y."/>
            <person name="Nakamura M."/>
            <person name="Meguro A."/>
            <person name="Negishi M."/>
            <person name="Ohta I."/>
            <person name="Ohta T."/>
            <person name="Okamoto M."/>
            <person name="Ono N."/>
            <person name="Saji S."/>
            <person name="Sakaguchi M."/>
            <person name="Sakai K."/>
            <person name="Shibata M."/>
            <person name="Shimokawa T."/>
            <person name="Song J."/>
            <person name="Takazaki Y."/>
            <person name="Terasawa K."/>
            <person name="Tsugane M."/>
            <person name="Tsuji K."/>
            <person name="Ueda S."/>
            <person name="Waki K."/>
            <person name="Yamagata H."/>
            <person name="Yamamoto M."/>
            <person name="Yamamoto S."/>
            <person name="Yamane H."/>
            <person name="Yoshiki S."/>
            <person name="Yoshihara R."/>
            <person name="Yukawa K."/>
            <person name="Zhong H."/>
            <person name="Yano M."/>
            <person name="Yuan Q."/>
            <person name="Ouyang S."/>
            <person name="Liu J."/>
            <person name="Jones K.M."/>
            <person name="Gansberger K."/>
            <person name="Moffat K."/>
            <person name="Hill J."/>
            <person name="Bera J."/>
            <person name="Fadrosh D."/>
            <person name="Jin S."/>
            <person name="Johri S."/>
            <person name="Kim M."/>
            <person name="Overton L."/>
            <person name="Reardon M."/>
            <person name="Tsitrin T."/>
            <person name="Vuong H."/>
            <person name="Weaver B."/>
            <person name="Ciecko A."/>
            <person name="Tallon L."/>
            <person name="Jackson J."/>
            <person name="Pai G."/>
            <person name="Aken S.V."/>
            <person name="Utterback T."/>
            <person name="Reidmuller S."/>
            <person name="Feldblyum T."/>
            <person name="Hsiao J."/>
            <person name="Zismann V."/>
            <person name="Iobst S."/>
            <person name="de Vazeille A.R."/>
            <person name="Buell C.R."/>
            <person name="Ying K."/>
            <person name="Li Y."/>
            <person name="Lu T."/>
            <person name="Huang Y."/>
            <person name="Zhao Q."/>
            <person name="Feng Q."/>
            <person name="Zhang L."/>
            <person name="Zhu J."/>
            <person name="Weng Q."/>
            <person name="Mu J."/>
            <person name="Lu Y."/>
            <person name="Fan D."/>
            <person name="Liu Y."/>
            <person name="Guan J."/>
            <person name="Zhang Y."/>
            <person name="Yu S."/>
            <person name="Liu X."/>
            <person name="Zhang Y."/>
            <person name="Hong G."/>
            <person name="Han B."/>
            <person name="Choisne N."/>
            <person name="Demange N."/>
            <person name="Orjeda G."/>
            <person name="Samain S."/>
            <person name="Cattolico L."/>
            <person name="Pelletier E."/>
            <person name="Couloux A."/>
            <person name="Segurens B."/>
            <person name="Wincker P."/>
            <person name="D'Hont A."/>
            <person name="Scarpelli C."/>
            <person name="Weissenbach J."/>
            <person name="Salanoubat M."/>
            <person name="Quetier F."/>
            <person name="Yu Y."/>
            <person name="Kim H.R."/>
            <person name="Rambo T."/>
            <person name="Currie J."/>
            <person name="Collura K."/>
            <person name="Luo M."/>
            <person name="Yang T."/>
            <person name="Ammiraju J.S.S."/>
            <person name="Engler F."/>
            <person name="Soderlund C."/>
            <person name="Wing R.A."/>
            <person name="Palmer L.E."/>
            <person name="de la Bastide M."/>
            <person name="Spiegel L."/>
            <person name="Nascimento L."/>
            <person name="Zutavern T."/>
            <person name="O'Shaughnessy A."/>
            <person name="Dike S."/>
            <person name="Dedhia N."/>
            <person name="Preston R."/>
            <person name="Balija V."/>
            <person name="McCombie W.R."/>
            <person name="Chow T."/>
            <person name="Chen H."/>
            <person name="Chung M."/>
            <person name="Chen C."/>
            <person name="Shaw J."/>
            <person name="Wu H."/>
            <person name="Hsiao K."/>
            <person name="Chao Y."/>
            <person name="Chu M."/>
            <person name="Cheng C."/>
            <person name="Hour A."/>
            <person name="Lee P."/>
            <person name="Lin S."/>
            <person name="Lin Y."/>
            <person name="Liou J."/>
            <person name="Liu S."/>
            <person name="Hsing Y."/>
            <person name="Raghuvanshi S."/>
            <person name="Mohanty A."/>
            <person name="Bharti A.K."/>
            <person name="Gaur A."/>
            <person name="Gupta V."/>
            <person name="Kumar D."/>
            <person name="Ravi V."/>
            <person name="Vij S."/>
            <person name="Kapur A."/>
            <person name="Khurana P."/>
            <person name="Khurana P."/>
            <person name="Khurana J.P."/>
            <person name="Tyagi A.K."/>
            <person name="Gaikwad K."/>
            <person name="Singh A."/>
            <person name="Dalal V."/>
            <person name="Srivastava S."/>
            <person name="Dixit A."/>
            <person name="Pal A.K."/>
            <person name="Ghazi I.A."/>
            <person name="Yadav M."/>
            <person name="Pandit A."/>
            <person name="Bhargava A."/>
            <person name="Sureshbabu K."/>
            <person name="Batra K."/>
            <person name="Sharma T.R."/>
            <person name="Mohapatra T."/>
            <person name="Singh N.K."/>
            <person name="Messing J."/>
            <person name="Nelson A.B."/>
            <person name="Fuks G."/>
            <person name="Kavchok S."/>
            <person name="Keizer G."/>
            <person name="Linton E."/>
            <person name="Llaca V."/>
            <person name="Song R."/>
            <person name="Tanyolac B."/>
            <person name="Young S."/>
            <person name="Ho-Il K."/>
            <person name="Hahn J.H."/>
            <person name="Sangsakoo G."/>
            <person name="Vanavichit A."/>
            <person name="de Mattos Luiz.A.T."/>
            <person name="Zimmer P.D."/>
            <person name="Malone G."/>
            <person name="Dellagostin O."/>
            <person name="de Oliveira A.C."/>
            <person name="Bevan M."/>
            <person name="Bancroft I."/>
            <person name="Minx P."/>
            <person name="Cordum H."/>
            <person name="Wilson R."/>
            <person name="Cheng Z."/>
            <person name="Jin W."/>
            <person name="Jiang J."/>
            <person name="Leong S.A."/>
            <person name="Iwama H."/>
            <person name="Gojobori T."/>
            <person name="Itoh T."/>
            <person name="Niimura Y."/>
            <person name="Fujii Y."/>
            <person name="Habara T."/>
            <person name="Sakai H."/>
            <person name="Sato Y."/>
            <person name="Wilson G."/>
            <person name="Kumar K."/>
            <person name="McCouch S."/>
            <person name="Juretic N."/>
            <person name="Hoen D."/>
            <person name="Wright S."/>
            <person name="Bruskiewich R."/>
            <person name="Bureau T."/>
            <person name="Miyao A."/>
            <person name="Hirochika H."/>
            <person name="Nishikawa T."/>
            <person name="Kadowaki K."/>
            <person name="Sugiura M."/>
            <person name="Burr B."/>
            <person name="Sasaki T."/>
        </authorList>
    </citation>
    <scope>NUCLEOTIDE SEQUENCE [LARGE SCALE GENOMIC DNA]</scope>
    <source>
        <strain evidence="2">cv. Nipponbare</strain>
    </source>
</reference>
<keyword evidence="2" id="KW-1185">Reference proteome</keyword>
<dbReference type="Gramene" id="Os06t0256600-01">
    <property type="protein sequence ID" value="Os06t0256600-01"/>
    <property type="gene ID" value="Os06g0256600"/>
</dbReference>
<reference evidence="1 2" key="2">
    <citation type="journal article" date="2013" name="Plant Cell Physiol.">
        <title>Rice Annotation Project Database (RAP-DB): an integrative and interactive database for rice genomics.</title>
        <authorList>
            <person name="Sakai H."/>
            <person name="Lee S.S."/>
            <person name="Tanaka T."/>
            <person name="Numa H."/>
            <person name="Kim J."/>
            <person name="Kawahara Y."/>
            <person name="Wakimoto H."/>
            <person name="Yang C.C."/>
            <person name="Iwamoto M."/>
            <person name="Abe T."/>
            <person name="Yamada Y."/>
            <person name="Muto A."/>
            <person name="Inokuchi H."/>
            <person name="Ikemura T."/>
            <person name="Matsumoto T."/>
            <person name="Sasaki T."/>
            <person name="Itoh T."/>
        </authorList>
    </citation>
    <scope>NUCLEOTIDE SEQUENCE [LARGE SCALE GENOMIC DNA]</scope>
    <source>
        <strain evidence="2">cv. Nipponbare</strain>
    </source>
</reference>
<dbReference type="InParanoid" id="A0A0P0WV70"/>
<dbReference type="AlphaFoldDB" id="A0A0P0WV70"/>
<dbReference type="PaxDb" id="39947-A0A0P0WV70"/>
<reference evidence="1 2" key="3">
    <citation type="journal article" date="2013" name="Rice">
        <title>Improvement of the Oryza sativa Nipponbare reference genome using next generation sequence and optical map data.</title>
        <authorList>
            <person name="Kawahara Y."/>
            <person name="de la Bastide M."/>
            <person name="Hamilton J.P."/>
            <person name="Kanamori H."/>
            <person name="McCombie W.R."/>
            <person name="Ouyang S."/>
            <person name="Schwartz D.C."/>
            <person name="Tanaka T."/>
            <person name="Wu J."/>
            <person name="Zhou S."/>
            <person name="Childs K.L."/>
            <person name="Davidson R.M."/>
            <person name="Lin H."/>
            <person name="Quesada-Ocampo L."/>
            <person name="Vaillancourt B."/>
            <person name="Sakai H."/>
            <person name="Lee S.S."/>
            <person name="Kim J."/>
            <person name="Numa H."/>
            <person name="Itoh T."/>
            <person name="Buell C.R."/>
            <person name="Matsumoto T."/>
        </authorList>
    </citation>
    <scope>NUCLEOTIDE SEQUENCE [LARGE SCALE GENOMIC DNA]</scope>
    <source>
        <strain evidence="2">cv. Nipponbare</strain>
    </source>
</reference>
<gene>
    <name evidence="1" type="ordered locus">Os06g0256600</name>
    <name evidence="1" type="ORF">OSNPB_060256600</name>
</gene>